<dbReference type="InterPro" id="IPR014051">
    <property type="entry name" value="Phosphoesterase_HXTX"/>
</dbReference>
<evidence type="ECO:0000256" key="2">
    <source>
        <dbReference type="HAMAP-Rule" id="MF_01940"/>
    </source>
</evidence>
<protein>
    <recommendedName>
        <fullName evidence="2">RNA 2',3'-cyclic phosphodiesterase</fullName>
        <shortName evidence="2">RNA 2',3'-CPDase</shortName>
        <ecNumber evidence="2">3.1.4.58</ecNumber>
    </recommendedName>
</protein>
<dbReference type="Gene3D" id="3.90.1140.10">
    <property type="entry name" value="Cyclic phosphodiesterase"/>
    <property type="match status" value="1"/>
</dbReference>
<feature type="short sequence motif" description="HXTX 1" evidence="2">
    <location>
        <begin position="44"/>
        <end position="47"/>
    </location>
</feature>
<feature type="short sequence motif" description="HXTX 2" evidence="2">
    <location>
        <begin position="131"/>
        <end position="134"/>
    </location>
</feature>
<feature type="active site" description="Proton acceptor" evidence="2">
    <location>
        <position position="131"/>
    </location>
</feature>
<dbReference type="PANTHER" id="PTHR35561">
    <property type="entry name" value="RNA 2',3'-CYCLIC PHOSPHODIESTERASE"/>
    <property type="match status" value="1"/>
</dbReference>
<dbReference type="InterPro" id="IPR009097">
    <property type="entry name" value="Cyclic_Pdiesterase"/>
</dbReference>
<comment type="function">
    <text evidence="2">Hydrolyzes RNA 2',3'-cyclic phosphodiester to an RNA 2'-phosphomonoester.</text>
</comment>
<dbReference type="AlphaFoldDB" id="A0A537ILP0"/>
<accession>A0A537ILP0</accession>
<proteinExistence type="inferred from homology"/>
<dbReference type="SUPFAM" id="SSF55144">
    <property type="entry name" value="LigT-like"/>
    <property type="match status" value="1"/>
</dbReference>
<dbReference type="EMBL" id="VBAP01000091">
    <property type="protein sequence ID" value="TMI72233.1"/>
    <property type="molecule type" value="Genomic_DNA"/>
</dbReference>
<gene>
    <name evidence="4" type="primary">thpR</name>
    <name evidence="4" type="ORF">E6H05_11455</name>
</gene>
<dbReference type="NCBIfam" id="TIGR02258">
    <property type="entry name" value="2_5_ligase"/>
    <property type="match status" value="1"/>
</dbReference>
<dbReference type="GO" id="GO:0008664">
    <property type="term" value="F:RNA 2',3'-cyclic 3'-phosphodiesterase activity"/>
    <property type="evidence" value="ECO:0007669"/>
    <property type="project" value="UniProtKB-EC"/>
</dbReference>
<comment type="catalytic activity">
    <reaction evidence="2">
        <text>a 3'-end 2',3'-cyclophospho-ribonucleotide-RNA + H2O = a 3'-end 2'-phospho-ribonucleotide-RNA + H(+)</text>
        <dbReference type="Rhea" id="RHEA:11828"/>
        <dbReference type="Rhea" id="RHEA-COMP:10464"/>
        <dbReference type="Rhea" id="RHEA-COMP:17353"/>
        <dbReference type="ChEBI" id="CHEBI:15377"/>
        <dbReference type="ChEBI" id="CHEBI:15378"/>
        <dbReference type="ChEBI" id="CHEBI:83064"/>
        <dbReference type="ChEBI" id="CHEBI:173113"/>
        <dbReference type="EC" id="3.1.4.58"/>
    </reaction>
</comment>
<feature type="domain" description="Phosphoesterase HXTX" evidence="3">
    <location>
        <begin position="97"/>
        <end position="180"/>
    </location>
</feature>
<keyword evidence="1 2" id="KW-0378">Hydrolase</keyword>
<dbReference type="EC" id="3.1.4.58" evidence="2"/>
<comment type="caution">
    <text evidence="4">The sequence shown here is derived from an EMBL/GenBank/DDBJ whole genome shotgun (WGS) entry which is preliminary data.</text>
</comment>
<feature type="domain" description="Phosphoesterase HXTX" evidence="3">
    <location>
        <begin position="13"/>
        <end position="95"/>
    </location>
</feature>
<organism evidence="4 5">
    <name type="scientific">Candidatus Segetimicrobium genomatis</name>
    <dbReference type="NCBI Taxonomy" id="2569760"/>
    <lineage>
        <taxon>Bacteria</taxon>
        <taxon>Bacillati</taxon>
        <taxon>Candidatus Sysuimicrobiota</taxon>
        <taxon>Candidatus Sysuimicrobiia</taxon>
        <taxon>Candidatus Sysuimicrobiales</taxon>
        <taxon>Candidatus Segetimicrobiaceae</taxon>
        <taxon>Candidatus Segetimicrobium</taxon>
    </lineage>
</organism>
<evidence type="ECO:0000256" key="1">
    <source>
        <dbReference type="ARBA" id="ARBA00022801"/>
    </source>
</evidence>
<dbReference type="GO" id="GO:0004113">
    <property type="term" value="F:2',3'-cyclic-nucleotide 3'-phosphodiesterase activity"/>
    <property type="evidence" value="ECO:0007669"/>
    <property type="project" value="InterPro"/>
</dbReference>
<feature type="active site" description="Proton donor" evidence="2">
    <location>
        <position position="44"/>
    </location>
</feature>
<dbReference type="Proteomes" id="UP000318834">
    <property type="component" value="Unassembled WGS sequence"/>
</dbReference>
<reference evidence="4 5" key="1">
    <citation type="journal article" date="2019" name="Nat. Microbiol.">
        <title>Mediterranean grassland soil C-N compound turnover is dependent on rainfall and depth, and is mediated by genomically divergent microorganisms.</title>
        <authorList>
            <person name="Diamond S."/>
            <person name="Andeer P.F."/>
            <person name="Li Z."/>
            <person name="Crits-Christoph A."/>
            <person name="Burstein D."/>
            <person name="Anantharaman K."/>
            <person name="Lane K.R."/>
            <person name="Thomas B.C."/>
            <person name="Pan C."/>
            <person name="Northen T.R."/>
            <person name="Banfield J.F."/>
        </authorList>
    </citation>
    <scope>NUCLEOTIDE SEQUENCE [LARGE SCALE GENOMIC DNA]</scope>
    <source>
        <strain evidence="4">NP_8</strain>
    </source>
</reference>
<comment type="similarity">
    <text evidence="2">Belongs to the 2H phosphoesterase superfamily. ThpR family.</text>
</comment>
<evidence type="ECO:0000313" key="5">
    <source>
        <dbReference type="Proteomes" id="UP000318834"/>
    </source>
</evidence>
<dbReference type="Pfam" id="PF02834">
    <property type="entry name" value="LigT_PEase"/>
    <property type="match status" value="2"/>
</dbReference>
<evidence type="ECO:0000259" key="3">
    <source>
        <dbReference type="Pfam" id="PF02834"/>
    </source>
</evidence>
<sequence length="193" mass="21872">MSERHRIFIAVELDATLHQAVIELQHQLEAAGARVRWNKPGQLHFTLRFIGEITPAQVALVKVATREAVNEIAPFTITLRQLGAFPSFHRPQVVWVGVEDGAAELQAVAAKLETHLAHHRFPPEERPFRPHLTLARIRDERQWGDVVRALTRFRDIGVGSQQVQAVTVMESELTPRGPVYTRVEEVSLHSHEK</sequence>
<name>A0A537ILP0_9BACT</name>
<dbReference type="PANTHER" id="PTHR35561:SF1">
    <property type="entry name" value="RNA 2',3'-CYCLIC PHOSPHODIESTERASE"/>
    <property type="match status" value="1"/>
</dbReference>
<dbReference type="InterPro" id="IPR004175">
    <property type="entry name" value="RNA_CPDase"/>
</dbReference>
<dbReference type="HAMAP" id="MF_01940">
    <property type="entry name" value="RNA_CPDase"/>
    <property type="match status" value="1"/>
</dbReference>
<evidence type="ECO:0000313" key="4">
    <source>
        <dbReference type="EMBL" id="TMI72233.1"/>
    </source>
</evidence>